<dbReference type="AlphaFoldDB" id="H3AW55"/>
<reference evidence="5" key="1">
    <citation type="submission" date="2011-08" db="EMBL/GenBank/DDBJ databases">
        <title>The draft genome of Latimeria chalumnae.</title>
        <authorList>
            <person name="Di Palma F."/>
            <person name="Alfoldi J."/>
            <person name="Johnson J."/>
            <person name="Berlin A."/>
            <person name="Gnerre S."/>
            <person name="Jaffe D."/>
            <person name="MacCallum I."/>
            <person name="Young S."/>
            <person name="Walker B.J."/>
            <person name="Lander E."/>
            <person name="Lindblad-Toh K."/>
        </authorList>
    </citation>
    <scope>NUCLEOTIDE SEQUENCE [LARGE SCALE GENOMIC DNA]</scope>
    <source>
        <strain evidence="5">Wild caught</strain>
    </source>
</reference>
<dbReference type="PROSITE" id="PS50158">
    <property type="entry name" value="ZF_CCHC"/>
    <property type="match status" value="1"/>
</dbReference>
<dbReference type="GO" id="GO:0003723">
    <property type="term" value="F:RNA binding"/>
    <property type="evidence" value="ECO:0007669"/>
    <property type="project" value="InterPro"/>
</dbReference>
<keyword evidence="1" id="KW-0863">Zinc-finger</keyword>
<dbReference type="Proteomes" id="UP000008672">
    <property type="component" value="Unassembled WGS sequence"/>
</dbReference>
<dbReference type="STRING" id="7897.ENSLACP00000013876"/>
<feature type="compositionally biased region" description="Basic and acidic residues" evidence="2">
    <location>
        <begin position="66"/>
        <end position="85"/>
    </location>
</feature>
<protein>
    <recommendedName>
        <fullName evidence="3">CCHC-type domain-containing protein</fullName>
    </recommendedName>
</protein>
<dbReference type="InterPro" id="IPR042509">
    <property type="entry name" value="ZCCHC3"/>
</dbReference>
<dbReference type="InterPro" id="IPR057810">
    <property type="entry name" value="RBD_ZCCHC3_1st"/>
</dbReference>
<dbReference type="Pfam" id="PF23057">
    <property type="entry name" value="RBD_ZCCHC3_1st"/>
    <property type="match status" value="1"/>
</dbReference>
<dbReference type="GO" id="GO:0003690">
    <property type="term" value="F:double-stranded DNA binding"/>
    <property type="evidence" value="ECO:0007669"/>
    <property type="project" value="InterPro"/>
</dbReference>
<evidence type="ECO:0000256" key="1">
    <source>
        <dbReference type="PROSITE-ProRule" id="PRU00047"/>
    </source>
</evidence>
<dbReference type="eggNOG" id="KOG4400">
    <property type="taxonomic scope" value="Eukaryota"/>
</dbReference>
<proteinExistence type="predicted"/>
<evidence type="ECO:0000313" key="5">
    <source>
        <dbReference type="Proteomes" id="UP000008672"/>
    </source>
</evidence>
<dbReference type="SUPFAM" id="SSF57756">
    <property type="entry name" value="Retrovirus zinc finger-like domains"/>
    <property type="match status" value="1"/>
</dbReference>
<dbReference type="Bgee" id="ENSLACG00000012216">
    <property type="expression patterns" value="Expressed in muscle tissue and 4 other cell types or tissues"/>
</dbReference>
<dbReference type="FunCoup" id="H3AW55">
    <property type="interactions" value="577"/>
</dbReference>
<dbReference type="InterPro" id="IPR036875">
    <property type="entry name" value="Znf_CCHC_sf"/>
</dbReference>
<accession>H3AW55</accession>
<evidence type="ECO:0000313" key="4">
    <source>
        <dbReference type="Ensembl" id="ENSLACP00000013876.1"/>
    </source>
</evidence>
<dbReference type="SMART" id="SM00343">
    <property type="entry name" value="ZnF_C2HC"/>
    <property type="match status" value="2"/>
</dbReference>
<dbReference type="Pfam" id="PF00098">
    <property type="entry name" value="zf-CCHC"/>
    <property type="match status" value="1"/>
</dbReference>
<evidence type="ECO:0000256" key="2">
    <source>
        <dbReference type="SAM" id="MobiDB-lite"/>
    </source>
</evidence>
<keyword evidence="1" id="KW-0862">Zinc</keyword>
<dbReference type="Gene3D" id="4.10.60.10">
    <property type="entry name" value="Zinc finger, CCHC-type"/>
    <property type="match status" value="1"/>
</dbReference>
<reference evidence="4" key="3">
    <citation type="submission" date="2025-09" db="UniProtKB">
        <authorList>
            <consortium name="Ensembl"/>
        </authorList>
    </citation>
    <scope>IDENTIFICATION</scope>
</reference>
<name>H3AW55_LATCH</name>
<dbReference type="InterPro" id="IPR057811">
    <property type="entry name" value="RBD_ZCCHC3_2nd"/>
</dbReference>
<dbReference type="Pfam" id="PF23058">
    <property type="entry name" value="RBD_ZCCHC3_2nd"/>
    <property type="match status" value="1"/>
</dbReference>
<dbReference type="GeneTree" id="ENSGT00530000063983"/>
<keyword evidence="5" id="KW-1185">Reference proteome</keyword>
<dbReference type="InterPro" id="IPR001878">
    <property type="entry name" value="Znf_CCHC"/>
</dbReference>
<keyword evidence="1" id="KW-0479">Metal-binding</keyword>
<organism evidence="4 5">
    <name type="scientific">Latimeria chalumnae</name>
    <name type="common">Coelacanth</name>
    <dbReference type="NCBI Taxonomy" id="7897"/>
    <lineage>
        <taxon>Eukaryota</taxon>
        <taxon>Metazoa</taxon>
        <taxon>Chordata</taxon>
        <taxon>Craniata</taxon>
        <taxon>Vertebrata</taxon>
        <taxon>Euteleostomi</taxon>
        <taxon>Coelacanthiformes</taxon>
        <taxon>Coelacanthidae</taxon>
        <taxon>Latimeria</taxon>
    </lineage>
</organism>
<sequence length="307" mass="35269">MESEINEFEGIEVLEWSCVSLAPEKNEEKTESVEKEVEKEKGDTSKGLTSNITDKAQKKSLYSEVLKGKEGGKRNGEKKERPSYSRYDHRRRNVVRLHYTGENIPDRDVVGKELLINSLWFTPLHIFALIHVSGSRDYDISFRNAAFLDMFWARYEEVKNNELWKDFVVIKISENSNRYITILFKTEAIPSLDISFWLRTRCKEVGNLKPIFDRNGFWNGGYNVAIKLYSTDKGLAHLPNFITIGNDRGFLFYPGQPKVCHKCGSGRHFGADCTKVCCARCGQVGHFARDCKKEIKCNLCGEEGHIY</sequence>
<feature type="region of interest" description="Disordered" evidence="2">
    <location>
        <begin position="24"/>
        <end position="85"/>
    </location>
</feature>
<dbReference type="GO" id="GO:0008270">
    <property type="term" value="F:zinc ion binding"/>
    <property type="evidence" value="ECO:0007669"/>
    <property type="project" value="UniProtKB-KW"/>
</dbReference>
<dbReference type="Ensembl" id="ENSLACT00000013973.1">
    <property type="protein sequence ID" value="ENSLACP00000013876.1"/>
    <property type="gene ID" value="ENSLACG00000012216.1"/>
</dbReference>
<dbReference type="PANTHER" id="PTHR22639">
    <property type="entry name" value="GAG-RELATED PROTEIN"/>
    <property type="match status" value="1"/>
</dbReference>
<feature type="domain" description="CCHC-type" evidence="3">
    <location>
        <begin position="278"/>
        <end position="293"/>
    </location>
</feature>
<dbReference type="EMBL" id="AFYH01163648">
    <property type="status" value="NOT_ANNOTATED_CDS"/>
    <property type="molecule type" value="Genomic_DNA"/>
</dbReference>
<dbReference type="HOGENOM" id="CLU_045922_0_0_1"/>
<dbReference type="PANTHER" id="PTHR22639:SF4">
    <property type="entry name" value="ZINC FINGER CCHC DOMAIN-CONTAINING PROTEIN 3"/>
    <property type="match status" value="1"/>
</dbReference>
<reference evidence="4" key="2">
    <citation type="submission" date="2025-08" db="UniProtKB">
        <authorList>
            <consortium name="Ensembl"/>
        </authorList>
    </citation>
    <scope>IDENTIFICATION</scope>
</reference>
<dbReference type="InParanoid" id="H3AW55"/>
<feature type="compositionally biased region" description="Basic and acidic residues" evidence="2">
    <location>
        <begin position="24"/>
        <end position="44"/>
    </location>
</feature>
<dbReference type="GO" id="GO:0002218">
    <property type="term" value="P:activation of innate immune response"/>
    <property type="evidence" value="ECO:0007669"/>
    <property type="project" value="InterPro"/>
</dbReference>
<evidence type="ECO:0000259" key="3">
    <source>
        <dbReference type="PROSITE" id="PS50158"/>
    </source>
</evidence>